<sequence>MKNYFALAALAAFPYLASATTLPQAPEQWRQAAIDDIEAGYRITQENHPGTYDQANPGFAGNLAAARTLGLRYAAKVTDARGYEAAILAFHARVKDGHAGMYPSLPAGESYQPRWPGFVAAWRGDGLYVYAATGSVPAKGSRVVSCDGVPIRELVKSNVFAFLGREEEDGMWWGQAGKLFLDWGNPFINLPKRCRFEHSGKQSDLTLNWTPRSKEGYEWLDASQNGDQLPIGLSEPQPGLIWAAMPSFHPDEQGRAAYQAMFDEMKANRQRLLSARAVVADLRHNGGGSSLWSLSFSGALWGEARVQRRVAAYFARTETWYRASKENVQFFASLADQLHREGQVEPERWARELVEKLQPALQRGDIWAVSKGDAEAPAHPEADVEGDPAPFTRPLYVIVPGQCASACLDALDYFTRFPNTKLIGAPSSADSTYMEVRRQQLDSGRATVIVPTKVYVNRPRGNGEFYQPAITVSALEWSTQNLVQEIEADLKKR</sequence>
<protein>
    <submittedName>
        <fullName evidence="2">Uncharacterized protein</fullName>
    </submittedName>
</protein>
<comment type="caution">
    <text evidence="2">The sequence shown here is derived from an EMBL/GenBank/DDBJ whole genome shotgun (WGS) entry which is preliminary data.</text>
</comment>
<gene>
    <name evidence="2" type="ORF">GM668_17140</name>
</gene>
<dbReference type="InterPro" id="IPR029045">
    <property type="entry name" value="ClpP/crotonase-like_dom_sf"/>
</dbReference>
<dbReference type="Proteomes" id="UP000484015">
    <property type="component" value="Unassembled WGS sequence"/>
</dbReference>
<evidence type="ECO:0000313" key="2">
    <source>
        <dbReference type="EMBL" id="MTW03811.1"/>
    </source>
</evidence>
<reference evidence="2 3" key="1">
    <citation type="submission" date="2019-11" db="EMBL/GenBank/DDBJ databases">
        <title>Type strains purchased from KCTC, JCM and DSMZ.</title>
        <authorList>
            <person name="Lu H."/>
        </authorList>
    </citation>
    <scope>NUCLEOTIDE SEQUENCE [LARGE SCALE GENOMIC DNA]</scope>
    <source>
        <strain evidence="2 3">KCTC 42409</strain>
    </source>
</reference>
<dbReference type="OrthoDB" id="7266775at2"/>
<dbReference type="AlphaFoldDB" id="A0A6L6Q3E0"/>
<keyword evidence="3" id="KW-1185">Reference proteome</keyword>
<feature type="signal peptide" evidence="1">
    <location>
        <begin position="1"/>
        <end position="19"/>
    </location>
</feature>
<evidence type="ECO:0000313" key="3">
    <source>
        <dbReference type="Proteomes" id="UP000484015"/>
    </source>
</evidence>
<dbReference type="RefSeq" id="WP_155440164.1">
    <property type="nucleotide sequence ID" value="NZ_WNLA01000011.1"/>
</dbReference>
<name>A0A6L6Q3E0_9BURK</name>
<proteinExistence type="predicted"/>
<organism evidence="2 3">
    <name type="scientific">Pseudoduganella ginsengisoli</name>
    <dbReference type="NCBI Taxonomy" id="1462440"/>
    <lineage>
        <taxon>Bacteria</taxon>
        <taxon>Pseudomonadati</taxon>
        <taxon>Pseudomonadota</taxon>
        <taxon>Betaproteobacteria</taxon>
        <taxon>Burkholderiales</taxon>
        <taxon>Oxalobacteraceae</taxon>
        <taxon>Telluria group</taxon>
        <taxon>Pseudoduganella</taxon>
    </lineage>
</organism>
<evidence type="ECO:0000256" key="1">
    <source>
        <dbReference type="SAM" id="SignalP"/>
    </source>
</evidence>
<keyword evidence="1" id="KW-0732">Signal</keyword>
<dbReference type="Gene3D" id="3.90.226.10">
    <property type="entry name" value="2-enoyl-CoA Hydratase, Chain A, domain 1"/>
    <property type="match status" value="1"/>
</dbReference>
<accession>A0A6L6Q3E0</accession>
<dbReference type="SUPFAM" id="SSF52096">
    <property type="entry name" value="ClpP/crotonase"/>
    <property type="match status" value="1"/>
</dbReference>
<dbReference type="EMBL" id="WNLA01000011">
    <property type="protein sequence ID" value="MTW03811.1"/>
    <property type="molecule type" value="Genomic_DNA"/>
</dbReference>
<feature type="chain" id="PRO_5026681782" evidence="1">
    <location>
        <begin position="20"/>
        <end position="493"/>
    </location>
</feature>